<keyword evidence="1" id="KW-0694">RNA-binding</keyword>
<evidence type="ECO:0000256" key="1">
    <source>
        <dbReference type="RuleBase" id="RU364032"/>
    </source>
</evidence>
<comment type="caution">
    <text evidence="4">The sequence shown here is derived from an EMBL/GenBank/DDBJ whole genome shotgun (WGS) entry which is preliminary data.</text>
</comment>
<dbReference type="EMBL" id="CAKMRJ010000001">
    <property type="protein sequence ID" value="CAH1412771.1"/>
    <property type="molecule type" value="Genomic_DNA"/>
</dbReference>
<feature type="region of interest" description="Disordered" evidence="2">
    <location>
        <begin position="1"/>
        <end position="36"/>
    </location>
</feature>
<dbReference type="GO" id="GO:0032040">
    <property type="term" value="C:small-subunit processome"/>
    <property type="evidence" value="ECO:0007669"/>
    <property type="project" value="TreeGrafter"/>
</dbReference>
<dbReference type="Proteomes" id="UP001157418">
    <property type="component" value="Unassembled WGS sequence"/>
</dbReference>
<evidence type="ECO:0000259" key="3">
    <source>
        <dbReference type="Pfam" id="PF17404"/>
    </source>
</evidence>
<feature type="domain" description="Nrap protein" evidence="3">
    <location>
        <begin position="39"/>
        <end position="96"/>
    </location>
</feature>
<accession>A0AAU9LH60</accession>
<dbReference type="InterPro" id="IPR005554">
    <property type="entry name" value="NOL6/Upt22"/>
</dbReference>
<dbReference type="PANTHER" id="PTHR17972">
    <property type="entry name" value="NUCLEOLAR RNA-ASSOCIATED PROTEIN"/>
    <property type="match status" value="1"/>
</dbReference>
<organism evidence="4 5">
    <name type="scientific">Lactuca virosa</name>
    <dbReference type="NCBI Taxonomy" id="75947"/>
    <lineage>
        <taxon>Eukaryota</taxon>
        <taxon>Viridiplantae</taxon>
        <taxon>Streptophyta</taxon>
        <taxon>Embryophyta</taxon>
        <taxon>Tracheophyta</taxon>
        <taxon>Spermatophyta</taxon>
        <taxon>Magnoliopsida</taxon>
        <taxon>eudicotyledons</taxon>
        <taxon>Gunneridae</taxon>
        <taxon>Pentapetalae</taxon>
        <taxon>asterids</taxon>
        <taxon>campanulids</taxon>
        <taxon>Asterales</taxon>
        <taxon>Asteraceae</taxon>
        <taxon>Cichorioideae</taxon>
        <taxon>Cichorieae</taxon>
        <taxon>Lactucinae</taxon>
        <taxon>Lactuca</taxon>
    </lineage>
</organism>
<protein>
    <recommendedName>
        <fullName evidence="3">Nrap protein domain-containing protein</fullName>
    </recommendedName>
</protein>
<name>A0AAU9LH60_9ASTR</name>
<evidence type="ECO:0000313" key="5">
    <source>
        <dbReference type="Proteomes" id="UP001157418"/>
    </source>
</evidence>
<evidence type="ECO:0000256" key="2">
    <source>
        <dbReference type="SAM" id="MobiDB-lite"/>
    </source>
</evidence>
<dbReference type="GO" id="GO:0032545">
    <property type="term" value="C:CURI complex"/>
    <property type="evidence" value="ECO:0007669"/>
    <property type="project" value="TreeGrafter"/>
</dbReference>
<comment type="similarity">
    <text evidence="1">Belongs to the NRAP family.</text>
</comment>
<sequence>MLFPDKGSGGEAEKADEKVDENDEGQPLPGTARHREFYPEEALTVGISVSLPEAFDEYTGGPFFGNKEEALKFRKFWGDKAELYQFKSGTMECVWVDNHKGEKKG</sequence>
<dbReference type="Pfam" id="PF17404">
    <property type="entry name" value="Nrap_D3"/>
    <property type="match status" value="1"/>
</dbReference>
<dbReference type="GO" id="GO:0034456">
    <property type="term" value="C:UTP-C complex"/>
    <property type="evidence" value="ECO:0007669"/>
    <property type="project" value="TreeGrafter"/>
</dbReference>
<proteinExistence type="inferred from homology"/>
<dbReference type="GO" id="GO:0006409">
    <property type="term" value="P:tRNA export from nucleus"/>
    <property type="evidence" value="ECO:0007669"/>
    <property type="project" value="TreeGrafter"/>
</dbReference>
<dbReference type="PANTHER" id="PTHR17972:SF0">
    <property type="entry name" value="NUCLEOLAR PROTEIN 6"/>
    <property type="match status" value="1"/>
</dbReference>
<dbReference type="InterPro" id="IPR035368">
    <property type="entry name" value="Nrap_D3"/>
</dbReference>
<dbReference type="AlphaFoldDB" id="A0AAU9LH60"/>
<gene>
    <name evidence="4" type="ORF">LVIROSA_LOCUS764</name>
</gene>
<keyword evidence="1" id="KW-0539">Nucleus</keyword>
<dbReference type="GO" id="GO:0006364">
    <property type="term" value="P:rRNA processing"/>
    <property type="evidence" value="ECO:0007669"/>
    <property type="project" value="TreeGrafter"/>
</dbReference>
<evidence type="ECO:0000313" key="4">
    <source>
        <dbReference type="EMBL" id="CAH1412771.1"/>
    </source>
</evidence>
<keyword evidence="5" id="KW-1185">Reference proteome</keyword>
<dbReference type="GO" id="GO:0003723">
    <property type="term" value="F:RNA binding"/>
    <property type="evidence" value="ECO:0007669"/>
    <property type="project" value="UniProtKB-KW"/>
</dbReference>
<comment type="subcellular location">
    <subcellularLocation>
        <location evidence="1">Nucleus</location>
        <location evidence="1">Nucleolus</location>
    </subcellularLocation>
</comment>
<reference evidence="4 5" key="1">
    <citation type="submission" date="2022-01" db="EMBL/GenBank/DDBJ databases">
        <authorList>
            <person name="Xiong W."/>
            <person name="Schranz E."/>
        </authorList>
    </citation>
    <scope>NUCLEOTIDE SEQUENCE [LARGE SCALE GENOMIC DNA]</scope>
</reference>